<dbReference type="PRINTS" id="PR00038">
    <property type="entry name" value="HTHLUXR"/>
</dbReference>
<evidence type="ECO:0000313" key="7">
    <source>
        <dbReference type="Proteomes" id="UP000230956"/>
    </source>
</evidence>
<dbReference type="Proteomes" id="UP000230956">
    <property type="component" value="Unassembled WGS sequence"/>
</dbReference>
<proteinExistence type="predicted"/>
<comment type="caution">
    <text evidence="6">The sequence shown here is derived from an EMBL/GenBank/DDBJ whole genome shotgun (WGS) entry which is preliminary data.</text>
</comment>
<feature type="modified residue" description="4-aspartylphosphate" evidence="3">
    <location>
        <position position="56"/>
    </location>
</feature>
<feature type="domain" description="Response regulatory" evidence="5">
    <location>
        <begin position="5"/>
        <end position="121"/>
    </location>
</feature>
<dbReference type="Pfam" id="PF00072">
    <property type="entry name" value="Response_reg"/>
    <property type="match status" value="1"/>
</dbReference>
<evidence type="ECO:0000256" key="3">
    <source>
        <dbReference type="PROSITE-ProRule" id="PRU00169"/>
    </source>
</evidence>
<feature type="domain" description="HTH luxR-type" evidence="4">
    <location>
        <begin position="150"/>
        <end position="215"/>
    </location>
</feature>
<dbReference type="SUPFAM" id="SSF52172">
    <property type="entry name" value="CheY-like"/>
    <property type="match status" value="1"/>
</dbReference>
<dbReference type="InterPro" id="IPR001789">
    <property type="entry name" value="Sig_transdc_resp-reg_receiver"/>
</dbReference>
<dbReference type="InterPro" id="IPR016032">
    <property type="entry name" value="Sig_transdc_resp-reg_C-effctor"/>
</dbReference>
<evidence type="ECO:0000259" key="5">
    <source>
        <dbReference type="PROSITE" id="PS50110"/>
    </source>
</evidence>
<evidence type="ECO:0000256" key="2">
    <source>
        <dbReference type="ARBA" id="ARBA00023125"/>
    </source>
</evidence>
<evidence type="ECO:0000256" key="1">
    <source>
        <dbReference type="ARBA" id="ARBA00022553"/>
    </source>
</evidence>
<protein>
    <submittedName>
        <fullName evidence="6">DNA-binding response regulator</fullName>
    </submittedName>
</protein>
<sequence length="221" mass="24358">MYRIKVLVADDHVIIREGILSMLSSSSVIEVVGEATDGEEAVRIAKALIPDVVLMDINMPNLDGVTATERIIAENPHIKILVLTVSEDSQDLVKAIKAGARGYLLKDTDKSALIKAIEAIYKGESIINPAMAADLLDEFRHMSKKSERKPHPLATKLTDREQEVLKLMAEGLDNKEIGKKLFVSESTIKNHVSNILSKLQLENRIQAAVFAAHQGFINPKE</sequence>
<dbReference type="InterPro" id="IPR011006">
    <property type="entry name" value="CheY-like_superfamily"/>
</dbReference>
<dbReference type="PROSITE" id="PS50110">
    <property type="entry name" value="RESPONSE_REGULATORY"/>
    <property type="match status" value="1"/>
</dbReference>
<evidence type="ECO:0000313" key="6">
    <source>
        <dbReference type="EMBL" id="PIZ38923.1"/>
    </source>
</evidence>
<dbReference type="GO" id="GO:0000160">
    <property type="term" value="P:phosphorelay signal transduction system"/>
    <property type="evidence" value="ECO:0007669"/>
    <property type="project" value="InterPro"/>
</dbReference>
<accession>A0A2M7T800</accession>
<dbReference type="GO" id="GO:0006355">
    <property type="term" value="P:regulation of DNA-templated transcription"/>
    <property type="evidence" value="ECO:0007669"/>
    <property type="project" value="InterPro"/>
</dbReference>
<dbReference type="EMBL" id="PFNG01000134">
    <property type="protein sequence ID" value="PIZ38923.1"/>
    <property type="molecule type" value="Genomic_DNA"/>
</dbReference>
<dbReference type="SUPFAM" id="SSF46894">
    <property type="entry name" value="C-terminal effector domain of the bipartite response regulators"/>
    <property type="match status" value="1"/>
</dbReference>
<reference evidence="7" key="1">
    <citation type="submission" date="2017-09" db="EMBL/GenBank/DDBJ databases">
        <title>Depth-based differentiation of microbial function through sediment-hosted aquifers and enrichment of novel symbionts in the deep terrestrial subsurface.</title>
        <authorList>
            <person name="Probst A.J."/>
            <person name="Ladd B."/>
            <person name="Jarett J.K."/>
            <person name="Geller-Mcgrath D.E."/>
            <person name="Sieber C.M.K."/>
            <person name="Emerson J.B."/>
            <person name="Anantharaman K."/>
            <person name="Thomas B.C."/>
            <person name="Malmstrom R."/>
            <person name="Stieglmeier M."/>
            <person name="Klingl A."/>
            <person name="Woyke T."/>
            <person name="Ryan C.M."/>
            <person name="Banfield J.F."/>
        </authorList>
    </citation>
    <scope>NUCLEOTIDE SEQUENCE [LARGE SCALE GENOMIC DNA]</scope>
</reference>
<dbReference type="InterPro" id="IPR039420">
    <property type="entry name" value="WalR-like"/>
</dbReference>
<name>A0A2M7T800_9ACTN</name>
<dbReference type="CDD" id="cd06170">
    <property type="entry name" value="LuxR_C_like"/>
    <property type="match status" value="1"/>
</dbReference>
<keyword evidence="2 6" id="KW-0238">DNA-binding</keyword>
<evidence type="ECO:0000259" key="4">
    <source>
        <dbReference type="PROSITE" id="PS50043"/>
    </source>
</evidence>
<dbReference type="Pfam" id="PF00196">
    <property type="entry name" value="GerE"/>
    <property type="match status" value="1"/>
</dbReference>
<dbReference type="InterPro" id="IPR058245">
    <property type="entry name" value="NreC/VraR/RcsB-like_REC"/>
</dbReference>
<dbReference type="PANTHER" id="PTHR43214">
    <property type="entry name" value="TWO-COMPONENT RESPONSE REGULATOR"/>
    <property type="match status" value="1"/>
</dbReference>
<dbReference type="InterPro" id="IPR000792">
    <property type="entry name" value="Tscrpt_reg_LuxR_C"/>
</dbReference>
<dbReference type="PROSITE" id="PS50043">
    <property type="entry name" value="HTH_LUXR_2"/>
    <property type="match status" value="1"/>
</dbReference>
<dbReference type="SMART" id="SM00448">
    <property type="entry name" value="REC"/>
    <property type="match status" value="1"/>
</dbReference>
<dbReference type="PROSITE" id="PS00622">
    <property type="entry name" value="HTH_LUXR_1"/>
    <property type="match status" value="1"/>
</dbReference>
<organism evidence="6 7">
    <name type="scientific">Candidatus Aquicultor secundus</name>
    <dbReference type="NCBI Taxonomy" id="1973895"/>
    <lineage>
        <taxon>Bacteria</taxon>
        <taxon>Bacillati</taxon>
        <taxon>Actinomycetota</taxon>
        <taxon>Candidatus Aquicultoria</taxon>
        <taxon>Candidatus Aquicultorales</taxon>
        <taxon>Candidatus Aquicultoraceae</taxon>
        <taxon>Candidatus Aquicultor</taxon>
    </lineage>
</organism>
<dbReference type="GO" id="GO:0003677">
    <property type="term" value="F:DNA binding"/>
    <property type="evidence" value="ECO:0007669"/>
    <property type="project" value="UniProtKB-KW"/>
</dbReference>
<dbReference type="CDD" id="cd17535">
    <property type="entry name" value="REC_NarL-like"/>
    <property type="match status" value="1"/>
</dbReference>
<dbReference type="AlphaFoldDB" id="A0A2M7T800"/>
<keyword evidence="1 3" id="KW-0597">Phosphoprotein</keyword>
<gene>
    <name evidence="6" type="ORF">COY37_05655</name>
</gene>
<dbReference type="SMART" id="SM00421">
    <property type="entry name" value="HTH_LUXR"/>
    <property type="match status" value="1"/>
</dbReference>
<dbReference type="RefSeq" id="WP_286976651.1">
    <property type="nucleotide sequence ID" value="NZ_PFNG01000134.1"/>
</dbReference>
<dbReference type="Gene3D" id="3.40.50.2300">
    <property type="match status" value="1"/>
</dbReference>
<dbReference type="PANTHER" id="PTHR43214:SF43">
    <property type="entry name" value="TWO-COMPONENT RESPONSE REGULATOR"/>
    <property type="match status" value="1"/>
</dbReference>